<keyword evidence="2" id="KW-0560">Oxidoreductase</keyword>
<dbReference type="InterPro" id="IPR012951">
    <property type="entry name" value="BBE"/>
</dbReference>
<dbReference type="PANTHER" id="PTHR13878:SF91">
    <property type="entry name" value="FAD BINDING DOMAIN PROTEIN (AFU_ORTHOLOGUE AFUA_6G12070)-RELATED"/>
    <property type="match status" value="1"/>
</dbReference>
<dbReference type="InterPro" id="IPR036318">
    <property type="entry name" value="FAD-bd_PCMH-like_sf"/>
</dbReference>
<dbReference type="GO" id="GO:0071949">
    <property type="term" value="F:FAD binding"/>
    <property type="evidence" value="ECO:0007669"/>
    <property type="project" value="InterPro"/>
</dbReference>
<dbReference type="InterPro" id="IPR016169">
    <property type="entry name" value="FAD-bd_PCMH_sub2"/>
</dbReference>
<dbReference type="InterPro" id="IPR006094">
    <property type="entry name" value="Oxid_FAD_bind_N"/>
</dbReference>
<dbReference type="OrthoDB" id="415825at2759"/>
<dbReference type="GO" id="GO:0016491">
    <property type="term" value="F:oxidoreductase activity"/>
    <property type="evidence" value="ECO:0007669"/>
    <property type="project" value="UniProtKB-KW"/>
</dbReference>
<evidence type="ECO:0000256" key="1">
    <source>
        <dbReference type="ARBA" id="ARBA00005466"/>
    </source>
</evidence>
<gene>
    <name evidence="4" type="ORF">EJ08DRAFT_699593</name>
</gene>
<dbReference type="Pfam" id="PF08031">
    <property type="entry name" value="BBE"/>
    <property type="match status" value="1"/>
</dbReference>
<dbReference type="EMBL" id="MU007060">
    <property type="protein sequence ID" value="KAF2427366.1"/>
    <property type="molecule type" value="Genomic_DNA"/>
</dbReference>
<comment type="caution">
    <text evidence="4">The sequence shown here is derived from an EMBL/GenBank/DDBJ whole genome shotgun (WGS) entry which is preliminary data.</text>
</comment>
<dbReference type="PANTHER" id="PTHR13878">
    <property type="entry name" value="GULONOLACTONE OXIDASE"/>
    <property type="match status" value="1"/>
</dbReference>
<dbReference type="AlphaFoldDB" id="A0A9P4NM40"/>
<dbReference type="SUPFAM" id="SSF56176">
    <property type="entry name" value="FAD-binding/transporter-associated domain-like"/>
    <property type="match status" value="1"/>
</dbReference>
<evidence type="ECO:0000256" key="2">
    <source>
        <dbReference type="ARBA" id="ARBA00023002"/>
    </source>
</evidence>
<sequence>MWIEDRYGKASCLFTALLVVCAFPKRILANAFAANETAAKVYPGDAGYPSIEQWRALNASISGRLLKFSNPGNVCYGSAFNQNECARFKIQYNNATFVAGSSGLTNWPQWAGNPCPPPPLNNSIKAGPAEGCGVGKYPNYIVKATSAEDVATAVKWAAKAGVRVVVKNTGHDFLGRNVGYGSLSIWTRHIQGAEWTEKWNGTVAGNDISGRWKGAAWTYGSGMTWGQMNYLSAQKKHIVVAGAEGTVGAGGGWLLGGGHGPYSNVYGLGVEQVLEFQVVTPDGEIRIASPNQNQDLFWALRGGGASTYGIVTRVSYKVYPVPTVTFLALYMTPKGNSNADQESWYNGMAFYLAMHPNFTDFGLSGYPSLTKDSYSGMLMVIDKSPKELLDWFTPIQKKLESYNITVEPNTISNEEFSGMESMEVGNNGPAEPSGLLFSMSSRLFSRESLTEANVPNIAKMLKVLLHEPGAYLLPYPNIPGRSYHNRSWNYGLNPAWKTAAMHMISIWHLQEGDDKGLGRIGEFKKRDTRSPMDKLKEMDTKMVEQHIPAMDGLAQNHGAYINEGSPFEKNWQTTFYGGGANYEKLLAVKKKYDPQNVLWCFPCVGGDVFKEGEDGKLYHA</sequence>
<organism evidence="4 5">
    <name type="scientific">Tothia fuscella</name>
    <dbReference type="NCBI Taxonomy" id="1048955"/>
    <lineage>
        <taxon>Eukaryota</taxon>
        <taxon>Fungi</taxon>
        <taxon>Dikarya</taxon>
        <taxon>Ascomycota</taxon>
        <taxon>Pezizomycotina</taxon>
        <taxon>Dothideomycetes</taxon>
        <taxon>Pleosporomycetidae</taxon>
        <taxon>Venturiales</taxon>
        <taxon>Cylindrosympodiaceae</taxon>
        <taxon>Tothia</taxon>
    </lineage>
</organism>
<feature type="domain" description="FAD-binding PCMH-type" evidence="3">
    <location>
        <begin position="134"/>
        <end position="321"/>
    </location>
</feature>
<keyword evidence="5" id="KW-1185">Reference proteome</keyword>
<evidence type="ECO:0000259" key="3">
    <source>
        <dbReference type="PROSITE" id="PS51387"/>
    </source>
</evidence>
<accession>A0A9P4NM40</accession>
<reference evidence="4" key="1">
    <citation type="journal article" date="2020" name="Stud. Mycol.">
        <title>101 Dothideomycetes genomes: a test case for predicting lifestyles and emergence of pathogens.</title>
        <authorList>
            <person name="Haridas S."/>
            <person name="Albert R."/>
            <person name="Binder M."/>
            <person name="Bloem J."/>
            <person name="Labutti K."/>
            <person name="Salamov A."/>
            <person name="Andreopoulos B."/>
            <person name="Baker S."/>
            <person name="Barry K."/>
            <person name="Bills G."/>
            <person name="Bluhm B."/>
            <person name="Cannon C."/>
            <person name="Castanera R."/>
            <person name="Culley D."/>
            <person name="Daum C."/>
            <person name="Ezra D."/>
            <person name="Gonzalez J."/>
            <person name="Henrissat B."/>
            <person name="Kuo A."/>
            <person name="Liang C."/>
            <person name="Lipzen A."/>
            <person name="Lutzoni F."/>
            <person name="Magnuson J."/>
            <person name="Mondo S."/>
            <person name="Nolan M."/>
            <person name="Ohm R."/>
            <person name="Pangilinan J."/>
            <person name="Park H.-J."/>
            <person name="Ramirez L."/>
            <person name="Alfaro M."/>
            <person name="Sun H."/>
            <person name="Tritt A."/>
            <person name="Yoshinaga Y."/>
            <person name="Zwiers L.-H."/>
            <person name="Turgeon B."/>
            <person name="Goodwin S."/>
            <person name="Spatafora J."/>
            <person name="Crous P."/>
            <person name="Grigoriev I."/>
        </authorList>
    </citation>
    <scope>NUCLEOTIDE SEQUENCE</scope>
    <source>
        <strain evidence="4">CBS 130266</strain>
    </source>
</reference>
<name>A0A9P4NM40_9PEZI</name>
<comment type="similarity">
    <text evidence="1">Belongs to the oxygen-dependent FAD-linked oxidoreductase family.</text>
</comment>
<dbReference type="InterPro" id="IPR016166">
    <property type="entry name" value="FAD-bd_PCMH"/>
</dbReference>
<dbReference type="PROSITE" id="PS51387">
    <property type="entry name" value="FAD_PCMH"/>
    <property type="match status" value="1"/>
</dbReference>
<dbReference type="InterPro" id="IPR050432">
    <property type="entry name" value="FAD-linked_Oxidoreductases_BP"/>
</dbReference>
<proteinExistence type="inferred from homology"/>
<dbReference type="Proteomes" id="UP000800235">
    <property type="component" value="Unassembled WGS sequence"/>
</dbReference>
<dbReference type="Gene3D" id="3.30.465.10">
    <property type="match status" value="2"/>
</dbReference>
<dbReference type="Pfam" id="PF01565">
    <property type="entry name" value="FAD_binding_4"/>
    <property type="match status" value="1"/>
</dbReference>
<protein>
    <submittedName>
        <fullName evidence="4">FAD-binding domain-containing protein</fullName>
    </submittedName>
</protein>
<evidence type="ECO:0000313" key="5">
    <source>
        <dbReference type="Proteomes" id="UP000800235"/>
    </source>
</evidence>
<evidence type="ECO:0000313" key="4">
    <source>
        <dbReference type="EMBL" id="KAF2427366.1"/>
    </source>
</evidence>